<dbReference type="GO" id="GO:0016301">
    <property type="term" value="F:kinase activity"/>
    <property type="evidence" value="ECO:0007669"/>
    <property type="project" value="UniProtKB-KW"/>
</dbReference>
<dbReference type="InterPro" id="IPR037051">
    <property type="entry name" value="4-carb_acid_sugar_kinase_N_sf"/>
</dbReference>
<dbReference type="GO" id="GO:0051287">
    <property type="term" value="F:NAD binding"/>
    <property type="evidence" value="ECO:0007669"/>
    <property type="project" value="InterPro"/>
</dbReference>
<sequence length="743" mass="78615">MTTNQQDFLIIADDFSGACEVSLPWSDHGFPTRVSLGFDSAPADNTHRATVVDTNTRYSTPANAHRLLKELSQTLPEGTMVFKKIDSLWRGNLNAELRALADAGYRLIIAGALPHLERTVENGRPLIAGQPLSSTGAWQVEAQQAPETIAELLGDLASARTPSPHETGAFRDQLAAAVKSAPAVIVDCATDEDLHEIADAWLALRTTDPEHFQRSILVGTGALNAALASKLAGHSGHATDNAGQDHAPQSREPHHILGVIGSASGPSGQQLEIARNHGLPCGETTSELPSPAPGEPVILRATRSASDPHQVLAHLRKQAGHFLAEHPDADLFLTGGETARAILDDLGVDSLAPLQQLEPGVVICQTPDGRLVGTKPGSFGSPNILVTALTTLRSLRAPYSQELDSMSTTTLDTRPFIAVTMGDGSGVGPEVTVGALLDANAYKISRPVVIGDCHRLSMGAEALGLQAEIVEITEIAQAQFIPGRINVIDPHLLSEDLEWGKISGEAGNAAYHYIRIACELAMRDEVQGICTAPLNKAALHEAGHIYPGHTELLAHFMGVDEVSMMLSTPKVKVIHVTTHIGLIDAIKKIEPGLVERTVRRGHEALVRAGNPNPKIGVCAINPHAGENGLFGYGEEEEKIIPAIDKLQADGINAIGPLPADTAFFLAGRGDYNLIVAMYHDQGHGPVKVLGIEAGVNITVGLPVIRTSVDHGTAFDIAGKGIVEVGSMIEALQQSVNLASVPVK</sequence>
<accession>A0A6H0SLS7</accession>
<evidence type="ECO:0000256" key="5">
    <source>
        <dbReference type="ARBA" id="ARBA00022741"/>
    </source>
</evidence>
<dbReference type="Gene3D" id="3.40.980.20">
    <property type="entry name" value="Four-carbon acid sugar kinase, nucleotide binding domain"/>
    <property type="match status" value="1"/>
</dbReference>
<dbReference type="Proteomes" id="UP000502331">
    <property type="component" value="Chromosome"/>
</dbReference>
<keyword evidence="7" id="KW-0067">ATP-binding</keyword>
<dbReference type="AlphaFoldDB" id="A0A6H0SLS7"/>
<evidence type="ECO:0000256" key="6">
    <source>
        <dbReference type="ARBA" id="ARBA00022777"/>
    </source>
</evidence>
<feature type="domain" description="Four-carbon acid sugar kinase nucleotide binding" evidence="12">
    <location>
        <begin position="308"/>
        <end position="385"/>
    </location>
</feature>
<name>A0A6H0SLS7_9MICC</name>
<evidence type="ECO:0000259" key="12">
    <source>
        <dbReference type="Pfam" id="PF17042"/>
    </source>
</evidence>
<keyword evidence="5" id="KW-0547">Nucleotide-binding</keyword>
<dbReference type="GO" id="GO:0050570">
    <property type="term" value="F:4-hydroxythreonine-4-phosphate dehydrogenase activity"/>
    <property type="evidence" value="ECO:0007669"/>
    <property type="project" value="UniProtKB-EC"/>
</dbReference>
<keyword evidence="6" id="KW-0418">Kinase</keyword>
<comment type="similarity">
    <text evidence="1">Belongs to the four-carbon acid sugar kinase family.</text>
</comment>
<evidence type="ECO:0000259" key="11">
    <source>
        <dbReference type="Pfam" id="PF07005"/>
    </source>
</evidence>
<evidence type="ECO:0000256" key="8">
    <source>
        <dbReference type="ARBA" id="ARBA00023002"/>
    </source>
</evidence>
<evidence type="ECO:0000256" key="3">
    <source>
        <dbReference type="ARBA" id="ARBA00022679"/>
    </source>
</evidence>
<dbReference type="Pfam" id="PF17042">
    <property type="entry name" value="NBD_C"/>
    <property type="match status" value="1"/>
</dbReference>
<dbReference type="RefSeq" id="WP_172511759.1">
    <property type="nucleotide sequence ID" value="NZ_CP032549.1"/>
</dbReference>
<reference evidence="13 14" key="1">
    <citation type="submission" date="2018-09" db="EMBL/GenBank/DDBJ databases">
        <title>Glutamicibacter mishrai S5-52T (LMG 29155T = KCTC 39846T).</title>
        <authorList>
            <person name="Das S.K."/>
        </authorList>
    </citation>
    <scope>NUCLEOTIDE SEQUENCE [LARGE SCALE GENOMIC DNA]</scope>
    <source>
        <strain evidence="13 14">S5-52</strain>
    </source>
</reference>
<dbReference type="NCBIfam" id="TIGR00557">
    <property type="entry name" value="pdxA"/>
    <property type="match status" value="1"/>
</dbReference>
<dbReference type="InterPro" id="IPR005255">
    <property type="entry name" value="PdxA_fam"/>
</dbReference>
<comment type="similarity">
    <text evidence="2">Belongs to the PdxA family. PdxA2 subfamily.</text>
</comment>
<dbReference type="InterPro" id="IPR042213">
    <property type="entry name" value="NBD_C_sf"/>
</dbReference>
<feature type="domain" description="Four-carbon acid sugar kinase N-terminal" evidence="11">
    <location>
        <begin position="9"/>
        <end position="226"/>
    </location>
</feature>
<dbReference type="Pfam" id="PF04166">
    <property type="entry name" value="PdxA"/>
    <property type="match status" value="1"/>
</dbReference>
<dbReference type="InterPro" id="IPR031475">
    <property type="entry name" value="NBD_C"/>
</dbReference>
<dbReference type="SUPFAM" id="SSF53659">
    <property type="entry name" value="Isocitrate/Isopropylmalate dehydrogenase-like"/>
    <property type="match status" value="1"/>
</dbReference>
<keyword evidence="8 13" id="KW-0560">Oxidoreductase</keyword>
<gene>
    <name evidence="13" type="primary">pdxA</name>
    <name evidence="13" type="ORF">D3791_07205</name>
</gene>
<dbReference type="GO" id="GO:0046872">
    <property type="term" value="F:metal ion binding"/>
    <property type="evidence" value="ECO:0007669"/>
    <property type="project" value="UniProtKB-KW"/>
</dbReference>
<dbReference type="EMBL" id="CP032549">
    <property type="protein sequence ID" value="QIV86937.1"/>
    <property type="molecule type" value="Genomic_DNA"/>
</dbReference>
<dbReference type="SUPFAM" id="SSF142764">
    <property type="entry name" value="YgbK-like"/>
    <property type="match status" value="1"/>
</dbReference>
<keyword evidence="4" id="KW-0479">Metal-binding</keyword>
<keyword evidence="3" id="KW-0808">Transferase</keyword>
<protein>
    <submittedName>
        <fullName evidence="13">4-hydroxythreonine-4-phosphate dehydrogenase PdxA</fullName>
        <ecNumber evidence="13">1.1.1.262</ecNumber>
    </submittedName>
</protein>
<evidence type="ECO:0000256" key="4">
    <source>
        <dbReference type="ARBA" id="ARBA00022723"/>
    </source>
</evidence>
<organism evidence="13 14">
    <name type="scientific">Glutamicibacter mishrai</name>
    <dbReference type="NCBI Taxonomy" id="1775880"/>
    <lineage>
        <taxon>Bacteria</taxon>
        <taxon>Bacillati</taxon>
        <taxon>Actinomycetota</taxon>
        <taxon>Actinomycetes</taxon>
        <taxon>Micrococcales</taxon>
        <taxon>Micrococcaceae</taxon>
        <taxon>Glutamicibacter</taxon>
    </lineage>
</organism>
<dbReference type="InterPro" id="IPR010737">
    <property type="entry name" value="4-carb_acid_sugar_kinase_N"/>
</dbReference>
<evidence type="ECO:0000313" key="14">
    <source>
        <dbReference type="Proteomes" id="UP000502331"/>
    </source>
</evidence>
<dbReference type="PANTHER" id="PTHR30004:SF6">
    <property type="entry name" value="D-THREONATE 4-PHOSPHATE DEHYDROGENASE"/>
    <property type="match status" value="1"/>
</dbReference>
<evidence type="ECO:0000256" key="1">
    <source>
        <dbReference type="ARBA" id="ARBA00005715"/>
    </source>
</evidence>
<dbReference type="PANTHER" id="PTHR30004">
    <property type="entry name" value="4-HYDROXYTHREONINE-4-PHOSPHATE DEHYDROGENASE"/>
    <property type="match status" value="1"/>
</dbReference>
<evidence type="ECO:0000256" key="9">
    <source>
        <dbReference type="ARBA" id="ARBA00023027"/>
    </source>
</evidence>
<dbReference type="GO" id="GO:0005524">
    <property type="term" value="F:ATP binding"/>
    <property type="evidence" value="ECO:0007669"/>
    <property type="project" value="UniProtKB-KW"/>
</dbReference>
<proteinExistence type="inferred from homology"/>
<keyword evidence="10" id="KW-0119">Carbohydrate metabolism</keyword>
<evidence type="ECO:0000256" key="7">
    <source>
        <dbReference type="ARBA" id="ARBA00022840"/>
    </source>
</evidence>
<dbReference type="Gene3D" id="3.40.50.10840">
    <property type="entry name" value="Putative sugar-binding, N-terminal domain"/>
    <property type="match status" value="1"/>
</dbReference>
<evidence type="ECO:0000256" key="10">
    <source>
        <dbReference type="ARBA" id="ARBA00023277"/>
    </source>
</evidence>
<evidence type="ECO:0000256" key="2">
    <source>
        <dbReference type="ARBA" id="ARBA00009464"/>
    </source>
</evidence>
<dbReference type="EC" id="1.1.1.262" evidence="13"/>
<dbReference type="Gene3D" id="3.40.718.10">
    <property type="entry name" value="Isopropylmalate Dehydrogenase"/>
    <property type="match status" value="1"/>
</dbReference>
<evidence type="ECO:0000313" key="13">
    <source>
        <dbReference type="EMBL" id="QIV86937.1"/>
    </source>
</evidence>
<dbReference type="Pfam" id="PF07005">
    <property type="entry name" value="SBD_N"/>
    <property type="match status" value="1"/>
</dbReference>
<keyword evidence="9" id="KW-0520">NAD</keyword>
<keyword evidence="14" id="KW-1185">Reference proteome</keyword>